<dbReference type="RefSeq" id="WP_025408498.1">
    <property type="nucleotide sequence ID" value="NZ_CP005746.1"/>
</dbReference>
<organism evidence="1">
    <name type="scientific">Borrelia coriaceae ATCC 43381</name>
    <dbReference type="NCBI Taxonomy" id="1408429"/>
    <lineage>
        <taxon>Bacteria</taxon>
        <taxon>Pseudomonadati</taxon>
        <taxon>Spirochaetota</taxon>
        <taxon>Spirochaetia</taxon>
        <taxon>Spirochaetales</taxon>
        <taxon>Borreliaceae</taxon>
        <taxon>Borrelia</taxon>
    </lineage>
</organism>
<evidence type="ECO:0000313" key="1">
    <source>
        <dbReference type="EMBL" id="AHH11150.1"/>
    </source>
</evidence>
<dbReference type="HOGENOM" id="CLU_1021831_0_0_12"/>
<protein>
    <recommendedName>
        <fullName evidence="3">Lipoprotein</fullName>
    </recommendedName>
</protein>
<keyword evidence="2" id="KW-1185">Reference proteome</keyword>
<dbReference type="OrthoDB" id="9958460at2"/>
<accession>W5SW31</accession>
<dbReference type="Proteomes" id="UP000019330">
    <property type="component" value="Plasmid unnamed"/>
</dbReference>
<evidence type="ECO:0000313" key="2">
    <source>
        <dbReference type="Proteomes" id="UP000019330"/>
    </source>
</evidence>
<keyword evidence="1" id="KW-0614">Plasmid</keyword>
<dbReference type="AlphaFoldDB" id="W5SW31"/>
<name>W5SW31_9SPIR</name>
<dbReference type="PROSITE" id="PS51257">
    <property type="entry name" value="PROKAR_LIPOPROTEIN"/>
    <property type="match status" value="1"/>
</dbReference>
<proteinExistence type="predicted"/>
<dbReference type="Gene3D" id="1.10.3160.10">
    <property type="entry name" value="Bbcrasp-1"/>
    <property type="match status" value="1"/>
</dbReference>
<reference evidence="1" key="1">
    <citation type="submission" date="2013-04" db="EMBL/GenBank/DDBJ databases">
        <title>Comparative Genomics of Relapsing Fever Spirochetes.</title>
        <authorList>
            <person name="Schwan T.G."/>
            <person name="Raffel S.J."/>
            <person name="Porcella S.F."/>
            <person name="Martens C.A."/>
            <person name="Bruno D.P."/>
            <person name="Ricklefs S.M."/>
            <person name="Barbian K.B."/>
        </authorList>
    </citation>
    <scope>NUCLEOTIDE SEQUENCE</scope>
    <source>
        <strain evidence="1">Co53</strain>
        <plasmid evidence="1">unnamed</plasmid>
    </source>
</reference>
<sequence length="269" mass="29808">MKKMSMLVCIFGILGCGVSRESSVNVSMSTGFRRDVGSLVPSIPPPPRTRYPQVVVAYDALMVSLSALKASYNENRDSFLPRKSSFDDNIFNQFEADLGSDEARDDVYASLKHEVVSLENLELVINILTSFGENQLNREFALRLLYRLRASAMYIREVIDEDEGILNQDNLNVLLLSNDLKGITLLKSYLDEMLNLRNVVVDMAKGMLLSAAGAVDDVEVLSLLASIINSQGALKESINSSAKQSLRDLRTKIEHSVNDLVLGVVRAKF</sequence>
<dbReference type="EMBL" id="CP005746">
    <property type="protein sequence ID" value="AHH11150.1"/>
    <property type="molecule type" value="Genomic_DNA"/>
</dbReference>
<gene>
    <name evidence="1" type="ORF">BCO_0026100</name>
</gene>
<evidence type="ECO:0008006" key="3">
    <source>
        <dbReference type="Google" id="ProtNLM"/>
    </source>
</evidence>
<geneLocation type="plasmid" evidence="1 2">
    <name>unnamed</name>
</geneLocation>